<feature type="domain" description="Histidine kinase" evidence="16">
    <location>
        <begin position="337"/>
        <end position="562"/>
    </location>
</feature>
<name>A0A0U3G8B2_9MICC</name>
<dbReference type="InterPro" id="IPR039506">
    <property type="entry name" value="SPOB_a"/>
</dbReference>
<evidence type="ECO:0000313" key="17">
    <source>
        <dbReference type="EMBL" id="ALU41002.1"/>
    </source>
</evidence>
<evidence type="ECO:0000259" key="16">
    <source>
        <dbReference type="PROSITE" id="PS50109"/>
    </source>
</evidence>
<keyword evidence="9 17" id="KW-0418">Kinase</keyword>
<dbReference type="InterPro" id="IPR005467">
    <property type="entry name" value="His_kinase_dom"/>
</dbReference>
<dbReference type="KEGG" id="kfv:AS188_02360"/>
<evidence type="ECO:0000256" key="1">
    <source>
        <dbReference type="ARBA" id="ARBA00000085"/>
    </source>
</evidence>
<evidence type="ECO:0000313" key="19">
    <source>
        <dbReference type="Proteomes" id="UP000057181"/>
    </source>
</evidence>
<keyword evidence="4" id="KW-1003">Cell membrane</keyword>
<evidence type="ECO:0000256" key="10">
    <source>
        <dbReference type="ARBA" id="ARBA00022840"/>
    </source>
</evidence>
<proteinExistence type="predicted"/>
<dbReference type="PANTHER" id="PTHR44936">
    <property type="entry name" value="SENSOR PROTEIN CREC"/>
    <property type="match status" value="1"/>
</dbReference>
<dbReference type="Pfam" id="PF14689">
    <property type="entry name" value="SPOB_a"/>
    <property type="match status" value="1"/>
</dbReference>
<evidence type="ECO:0000256" key="12">
    <source>
        <dbReference type="ARBA" id="ARBA00023012"/>
    </source>
</evidence>
<keyword evidence="7 15" id="KW-0812">Transmembrane</keyword>
<protein>
    <recommendedName>
        <fullName evidence="3">histidine kinase</fullName>
        <ecNumber evidence="3">2.7.13.3</ecNumber>
    </recommendedName>
</protein>
<evidence type="ECO:0000256" key="8">
    <source>
        <dbReference type="ARBA" id="ARBA00022741"/>
    </source>
</evidence>
<dbReference type="InterPro" id="IPR003594">
    <property type="entry name" value="HATPase_dom"/>
</dbReference>
<dbReference type="PANTHER" id="PTHR44936:SF9">
    <property type="entry name" value="SENSOR PROTEIN CREC"/>
    <property type="match status" value="1"/>
</dbReference>
<evidence type="ECO:0000256" key="9">
    <source>
        <dbReference type="ARBA" id="ARBA00022777"/>
    </source>
</evidence>
<dbReference type="EMBL" id="CP013254">
    <property type="protein sequence ID" value="ALU41002.1"/>
    <property type="molecule type" value="Genomic_DNA"/>
</dbReference>
<dbReference type="EC" id="2.7.13.3" evidence="3"/>
<dbReference type="InterPro" id="IPR050980">
    <property type="entry name" value="2C_sensor_his_kinase"/>
</dbReference>
<evidence type="ECO:0000313" key="20">
    <source>
        <dbReference type="Proteomes" id="UP000321155"/>
    </source>
</evidence>
<dbReference type="STRING" id="446860.AS188_02360"/>
<dbReference type="SUPFAM" id="SSF103190">
    <property type="entry name" value="Sensory domain-like"/>
    <property type="match status" value="1"/>
</dbReference>
<keyword evidence="12" id="KW-0902">Two-component regulatory system</keyword>
<keyword evidence="11 15" id="KW-1133">Transmembrane helix</keyword>
<evidence type="ECO:0000256" key="11">
    <source>
        <dbReference type="ARBA" id="ARBA00022989"/>
    </source>
</evidence>
<dbReference type="PRINTS" id="PR00344">
    <property type="entry name" value="BCTRLSENSOR"/>
</dbReference>
<keyword evidence="10" id="KW-0067">ATP-binding</keyword>
<keyword evidence="20" id="KW-1185">Reference proteome</keyword>
<dbReference type="Gene3D" id="3.30.450.20">
    <property type="entry name" value="PAS domain"/>
    <property type="match status" value="2"/>
</dbReference>
<dbReference type="PROSITE" id="PS50109">
    <property type="entry name" value="HIS_KIN"/>
    <property type="match status" value="1"/>
</dbReference>
<keyword evidence="6" id="KW-0808">Transferase</keyword>
<gene>
    <name evidence="17" type="ORF">AS188_02360</name>
    <name evidence="18" type="ORF">KFL01_12830</name>
</gene>
<evidence type="ECO:0000256" key="13">
    <source>
        <dbReference type="ARBA" id="ARBA00023136"/>
    </source>
</evidence>
<reference evidence="18 20" key="2">
    <citation type="submission" date="2019-07" db="EMBL/GenBank/DDBJ databases">
        <title>Whole genome shotgun sequence of Kocuria flava NBRC 107626.</title>
        <authorList>
            <person name="Hosoyama A."/>
            <person name="Uohara A."/>
            <person name="Ohji S."/>
            <person name="Ichikawa N."/>
        </authorList>
    </citation>
    <scope>NUCLEOTIDE SEQUENCE [LARGE SCALE GENOMIC DNA]</scope>
    <source>
        <strain evidence="18 20">NBRC 107626</strain>
    </source>
</reference>
<keyword evidence="13 15" id="KW-0472">Membrane</keyword>
<evidence type="ECO:0000256" key="2">
    <source>
        <dbReference type="ARBA" id="ARBA00004651"/>
    </source>
</evidence>
<dbReference type="Pfam" id="PF17203">
    <property type="entry name" value="sCache_3_2"/>
    <property type="match status" value="1"/>
</dbReference>
<dbReference type="OrthoDB" id="9792686at2"/>
<keyword evidence="8" id="KW-0547">Nucleotide-binding</keyword>
<dbReference type="InterPro" id="IPR033463">
    <property type="entry name" value="sCache_3"/>
</dbReference>
<dbReference type="SUPFAM" id="SSF55785">
    <property type="entry name" value="PYP-like sensor domain (PAS domain)"/>
    <property type="match status" value="1"/>
</dbReference>
<feature type="compositionally biased region" description="Low complexity" evidence="14">
    <location>
        <begin position="576"/>
        <end position="595"/>
    </location>
</feature>
<evidence type="ECO:0000256" key="7">
    <source>
        <dbReference type="ARBA" id="ARBA00022692"/>
    </source>
</evidence>
<dbReference type="CDD" id="cd00130">
    <property type="entry name" value="PAS"/>
    <property type="match status" value="1"/>
</dbReference>
<dbReference type="GO" id="GO:0000155">
    <property type="term" value="F:phosphorelay sensor kinase activity"/>
    <property type="evidence" value="ECO:0007669"/>
    <property type="project" value="InterPro"/>
</dbReference>
<accession>A0A0U3G8B2</accession>
<dbReference type="InterPro" id="IPR004358">
    <property type="entry name" value="Sig_transdc_His_kin-like_C"/>
</dbReference>
<dbReference type="AlphaFoldDB" id="A0A0U3G8B2"/>
<dbReference type="GO" id="GO:0005524">
    <property type="term" value="F:ATP binding"/>
    <property type="evidence" value="ECO:0007669"/>
    <property type="project" value="UniProtKB-KW"/>
</dbReference>
<dbReference type="InterPro" id="IPR029151">
    <property type="entry name" value="Sensor-like_sf"/>
</dbReference>
<sequence length="595" mass="61423">MHPRRRPALDFGRQTLLLQLATVLLAVLVTTGVHAWLTYQLAGEEAEQRALAVARTVAAADAVRAEVARLDAADAAGTPPEELARSPLLAHAEAVRERTGALFVVVTDGEGTRLTHPDRDLIGLPVSTDPVAAREGVEATDQERGTLGLSARAKVPVRAPGSETVVGQVSVGFGVRGIRENLRDDVELIVLTAAGALAVGAAASWLLSRRLRRLTLGLEPEEITELVLDQEAVLRGVDDGVVGVAADGRLTVVNAEARTLLGLDPAAELAGAPLARAGLPPVVVRLAAEASAAPHAETPAVEEVVGTRVLILSARAVRGTGPGAPDLGTVVTVRDRTQLQDLTKQLEAVSAMTGALRAQRHEFANRLHTVFGLLSTGRHDEAEEYVGGLLAADPERFPAEQTEALGDPFLQAFVGAKAVEAAERGVQLRVGPETLVRGRVADPHDVATVLGNLVDNAVRAAVHGSAPGRWVEVEALDELTDAGGTLHLVVADSGDGTAHPEQVFEEGFSTAAAAPLDAHGQGLGLFLCRRLAEARGGSVWLADPGRPGGPGAVFCARLPGTVAPPEPGGGNGDGASGYHADGAAAAARTQDPGAE</sequence>
<evidence type="ECO:0000256" key="4">
    <source>
        <dbReference type="ARBA" id="ARBA00022475"/>
    </source>
</evidence>
<reference evidence="17 19" key="1">
    <citation type="submission" date="2015-11" db="EMBL/GenBank/DDBJ databases">
        <title>Complete Genome Sequence of Kocuria flava strain HO-9041.</title>
        <authorList>
            <person name="Zhou M."/>
            <person name="Dai J."/>
        </authorList>
    </citation>
    <scope>NUCLEOTIDE SEQUENCE [LARGE SCALE GENOMIC DNA]</scope>
    <source>
        <strain evidence="17 19">HO-9041</strain>
    </source>
</reference>
<evidence type="ECO:0000256" key="15">
    <source>
        <dbReference type="SAM" id="Phobius"/>
    </source>
</evidence>
<evidence type="ECO:0000256" key="5">
    <source>
        <dbReference type="ARBA" id="ARBA00022553"/>
    </source>
</evidence>
<dbReference type="RefSeq" id="WP_058859675.1">
    <property type="nucleotide sequence ID" value="NZ_BJZR01000027.1"/>
</dbReference>
<dbReference type="SMART" id="SM00387">
    <property type="entry name" value="HATPase_c"/>
    <property type="match status" value="1"/>
</dbReference>
<dbReference type="InterPro" id="IPR036890">
    <property type="entry name" value="HATPase_C_sf"/>
</dbReference>
<dbReference type="Proteomes" id="UP000057181">
    <property type="component" value="Chromosome"/>
</dbReference>
<dbReference type="InterPro" id="IPR000014">
    <property type="entry name" value="PAS"/>
</dbReference>
<dbReference type="InterPro" id="IPR035965">
    <property type="entry name" value="PAS-like_dom_sf"/>
</dbReference>
<comment type="catalytic activity">
    <reaction evidence="1">
        <text>ATP + protein L-histidine = ADP + protein N-phospho-L-histidine.</text>
        <dbReference type="EC" id="2.7.13.3"/>
    </reaction>
</comment>
<dbReference type="GO" id="GO:0005886">
    <property type="term" value="C:plasma membrane"/>
    <property type="evidence" value="ECO:0007669"/>
    <property type="project" value="UniProtKB-SubCell"/>
</dbReference>
<evidence type="ECO:0000256" key="3">
    <source>
        <dbReference type="ARBA" id="ARBA00012438"/>
    </source>
</evidence>
<evidence type="ECO:0000256" key="6">
    <source>
        <dbReference type="ARBA" id="ARBA00022679"/>
    </source>
</evidence>
<feature type="region of interest" description="Disordered" evidence="14">
    <location>
        <begin position="560"/>
        <end position="595"/>
    </location>
</feature>
<evidence type="ECO:0000313" key="18">
    <source>
        <dbReference type="EMBL" id="GEO91977.1"/>
    </source>
</evidence>
<organism evidence="17 19">
    <name type="scientific">Kocuria flava</name>
    <dbReference type="NCBI Taxonomy" id="446860"/>
    <lineage>
        <taxon>Bacteria</taxon>
        <taxon>Bacillati</taxon>
        <taxon>Actinomycetota</taxon>
        <taxon>Actinomycetes</taxon>
        <taxon>Micrococcales</taxon>
        <taxon>Micrococcaceae</taxon>
        <taxon>Kocuria</taxon>
    </lineage>
</organism>
<dbReference type="Gene3D" id="1.10.287.130">
    <property type="match status" value="1"/>
</dbReference>
<dbReference type="Proteomes" id="UP000321155">
    <property type="component" value="Unassembled WGS sequence"/>
</dbReference>
<comment type="subcellular location">
    <subcellularLocation>
        <location evidence="2">Cell membrane</location>
        <topology evidence="2">Multi-pass membrane protein</topology>
    </subcellularLocation>
</comment>
<dbReference type="SUPFAM" id="SSF55890">
    <property type="entry name" value="Sporulation response regulatory protein Spo0B"/>
    <property type="match status" value="1"/>
</dbReference>
<dbReference type="SUPFAM" id="SSF55874">
    <property type="entry name" value="ATPase domain of HSP90 chaperone/DNA topoisomerase II/histidine kinase"/>
    <property type="match status" value="1"/>
</dbReference>
<feature type="transmembrane region" description="Helical" evidence="15">
    <location>
        <begin position="188"/>
        <end position="207"/>
    </location>
</feature>
<dbReference type="Gene3D" id="3.30.565.10">
    <property type="entry name" value="Histidine kinase-like ATPase, C-terminal domain"/>
    <property type="match status" value="1"/>
</dbReference>
<dbReference type="EMBL" id="BJZR01000027">
    <property type="protein sequence ID" value="GEO91977.1"/>
    <property type="molecule type" value="Genomic_DNA"/>
</dbReference>
<evidence type="ECO:0000256" key="14">
    <source>
        <dbReference type="SAM" id="MobiDB-lite"/>
    </source>
</evidence>
<dbReference type="Pfam" id="PF02518">
    <property type="entry name" value="HATPase_c"/>
    <property type="match status" value="1"/>
</dbReference>
<keyword evidence="5" id="KW-0597">Phosphoprotein</keyword>
<dbReference type="InterPro" id="IPR016120">
    <property type="entry name" value="Sig_transdc_His_kin_SpoOB"/>
</dbReference>